<evidence type="ECO:0000256" key="4">
    <source>
        <dbReference type="ARBA" id="ARBA00022448"/>
    </source>
</evidence>
<evidence type="ECO:0000256" key="1">
    <source>
        <dbReference type="ARBA" id="ARBA00004651"/>
    </source>
</evidence>
<dbReference type="PRINTS" id="PR01651">
    <property type="entry name" value="SECGEXPORT"/>
</dbReference>
<feature type="region of interest" description="Disordered" evidence="12">
    <location>
        <begin position="81"/>
        <end position="130"/>
    </location>
</feature>
<comment type="function">
    <text evidence="11">Involved in protein export. Participates in an early event of protein translocation.</text>
</comment>
<accession>A0A841HI70</accession>
<comment type="subcellular location">
    <subcellularLocation>
        <location evidence="1 11">Cell membrane</location>
        <topology evidence="1 11">Multi-pass membrane protein</topology>
    </subcellularLocation>
</comment>
<keyword evidence="5 11" id="KW-1003">Cell membrane</keyword>
<evidence type="ECO:0000256" key="3">
    <source>
        <dbReference type="ARBA" id="ARBA00017876"/>
    </source>
</evidence>
<evidence type="ECO:0000256" key="12">
    <source>
        <dbReference type="SAM" id="MobiDB-lite"/>
    </source>
</evidence>
<dbReference type="RefSeq" id="WP_184329648.1">
    <property type="nucleotide sequence ID" value="NZ_JACHHZ010000001.1"/>
</dbReference>
<reference evidence="13 14" key="1">
    <citation type="submission" date="2020-08" db="EMBL/GenBank/DDBJ databases">
        <title>Genomic Encyclopedia of Type Strains, Phase IV (KMG-IV): sequencing the most valuable type-strain genomes for metagenomic binning, comparative biology and taxonomic classification.</title>
        <authorList>
            <person name="Goeker M."/>
        </authorList>
    </citation>
    <scope>NUCLEOTIDE SEQUENCE [LARGE SCALE GENOMIC DNA]</scope>
    <source>
        <strain evidence="13 14">DSM 26723</strain>
    </source>
</reference>
<keyword evidence="6 11" id="KW-0812">Transmembrane</keyword>
<feature type="compositionally biased region" description="Polar residues" evidence="12">
    <location>
        <begin position="91"/>
        <end position="100"/>
    </location>
</feature>
<comment type="similarity">
    <text evidence="2 11">Belongs to the SecG family.</text>
</comment>
<protein>
    <recommendedName>
        <fullName evidence="3 11">Protein-export membrane protein SecG</fullName>
    </recommendedName>
</protein>
<evidence type="ECO:0000256" key="9">
    <source>
        <dbReference type="ARBA" id="ARBA00023010"/>
    </source>
</evidence>
<dbReference type="GO" id="GO:0009306">
    <property type="term" value="P:protein secretion"/>
    <property type="evidence" value="ECO:0007669"/>
    <property type="project" value="UniProtKB-UniRule"/>
</dbReference>
<dbReference type="GO" id="GO:0005886">
    <property type="term" value="C:plasma membrane"/>
    <property type="evidence" value="ECO:0007669"/>
    <property type="project" value="UniProtKB-SubCell"/>
</dbReference>
<dbReference type="GO" id="GO:0015450">
    <property type="term" value="F:protein-transporting ATPase activity"/>
    <property type="evidence" value="ECO:0007669"/>
    <property type="project" value="UniProtKB-UniRule"/>
</dbReference>
<evidence type="ECO:0000313" key="14">
    <source>
        <dbReference type="Proteomes" id="UP000588068"/>
    </source>
</evidence>
<feature type="transmembrane region" description="Helical" evidence="11">
    <location>
        <begin position="6"/>
        <end position="25"/>
    </location>
</feature>
<evidence type="ECO:0000256" key="7">
    <source>
        <dbReference type="ARBA" id="ARBA00022927"/>
    </source>
</evidence>
<evidence type="ECO:0000256" key="8">
    <source>
        <dbReference type="ARBA" id="ARBA00022989"/>
    </source>
</evidence>
<dbReference type="Proteomes" id="UP000588068">
    <property type="component" value="Unassembled WGS sequence"/>
</dbReference>
<keyword evidence="4 11" id="KW-0813">Transport</keyword>
<evidence type="ECO:0000256" key="6">
    <source>
        <dbReference type="ARBA" id="ARBA00022692"/>
    </source>
</evidence>
<dbReference type="EMBL" id="JACHHZ010000001">
    <property type="protein sequence ID" value="MBB6091882.1"/>
    <property type="molecule type" value="Genomic_DNA"/>
</dbReference>
<dbReference type="GO" id="GO:0043952">
    <property type="term" value="P:protein transport by the Sec complex"/>
    <property type="evidence" value="ECO:0007669"/>
    <property type="project" value="TreeGrafter"/>
</dbReference>
<name>A0A841HI70_9GAMM</name>
<dbReference type="Pfam" id="PF03840">
    <property type="entry name" value="SecG"/>
    <property type="match status" value="1"/>
</dbReference>
<evidence type="ECO:0000256" key="11">
    <source>
        <dbReference type="RuleBase" id="RU365087"/>
    </source>
</evidence>
<comment type="caution">
    <text evidence="11">Lacks conserved residue(s) required for the propagation of feature annotation.</text>
</comment>
<evidence type="ECO:0000313" key="13">
    <source>
        <dbReference type="EMBL" id="MBB6091882.1"/>
    </source>
</evidence>
<evidence type="ECO:0000256" key="2">
    <source>
        <dbReference type="ARBA" id="ARBA00008445"/>
    </source>
</evidence>
<keyword evidence="8 11" id="KW-1133">Transmembrane helix</keyword>
<comment type="caution">
    <text evidence="13">The sequence shown here is derived from an EMBL/GenBank/DDBJ whole genome shotgun (WGS) entry which is preliminary data.</text>
</comment>
<feature type="compositionally biased region" description="Low complexity" evidence="12">
    <location>
        <begin position="118"/>
        <end position="130"/>
    </location>
</feature>
<dbReference type="GO" id="GO:0065002">
    <property type="term" value="P:intracellular protein transmembrane transport"/>
    <property type="evidence" value="ECO:0007669"/>
    <property type="project" value="TreeGrafter"/>
</dbReference>
<sequence length="130" mass="13160">MNWVHTAVIVLHVLIAAGIVGLVLLQRGKGADAGAGFGAGASGTVFGARGAASFLSRTTATLAALFFATNLALAYMGDRKPDAPSSVMDRVQTQSQTDTASDVPALPATPPASTQDVEAPAAPSQQEPQQ</sequence>
<organism evidence="13 14">
    <name type="scientific">Povalibacter uvarum</name>
    <dbReference type="NCBI Taxonomy" id="732238"/>
    <lineage>
        <taxon>Bacteria</taxon>
        <taxon>Pseudomonadati</taxon>
        <taxon>Pseudomonadota</taxon>
        <taxon>Gammaproteobacteria</taxon>
        <taxon>Steroidobacterales</taxon>
        <taxon>Steroidobacteraceae</taxon>
        <taxon>Povalibacter</taxon>
    </lineage>
</organism>
<evidence type="ECO:0000256" key="5">
    <source>
        <dbReference type="ARBA" id="ARBA00022475"/>
    </source>
</evidence>
<keyword evidence="10 11" id="KW-0472">Membrane</keyword>
<keyword evidence="9 11" id="KW-0811">Translocation</keyword>
<gene>
    <name evidence="13" type="ORF">HNQ60_000728</name>
</gene>
<keyword evidence="14" id="KW-1185">Reference proteome</keyword>
<dbReference type="NCBIfam" id="TIGR00810">
    <property type="entry name" value="secG"/>
    <property type="match status" value="1"/>
</dbReference>
<dbReference type="AlphaFoldDB" id="A0A841HI70"/>
<proteinExistence type="inferred from homology"/>
<dbReference type="PANTHER" id="PTHR34182">
    <property type="entry name" value="PROTEIN-EXPORT MEMBRANE PROTEIN SECG"/>
    <property type="match status" value="1"/>
</dbReference>
<dbReference type="InterPro" id="IPR004692">
    <property type="entry name" value="SecG"/>
</dbReference>
<evidence type="ECO:0000256" key="10">
    <source>
        <dbReference type="ARBA" id="ARBA00023136"/>
    </source>
</evidence>
<keyword evidence="7 11" id="KW-0653">Protein transport</keyword>
<dbReference type="PANTHER" id="PTHR34182:SF1">
    <property type="entry name" value="PROTEIN-EXPORT MEMBRANE PROTEIN SECG"/>
    <property type="match status" value="1"/>
</dbReference>